<reference evidence="2" key="1">
    <citation type="submission" date="2023-08" db="EMBL/GenBank/DDBJ databases">
        <title>A de novo genome assembly of Solanum verrucosum Schlechtendal, a Mexican diploid species geographically isolated from the other diploid A-genome species in potato relatives.</title>
        <authorList>
            <person name="Hosaka K."/>
        </authorList>
    </citation>
    <scope>NUCLEOTIDE SEQUENCE</scope>
    <source>
        <tissue evidence="2">Young leaves</tissue>
    </source>
</reference>
<keyword evidence="3" id="KW-1185">Reference proteome</keyword>
<evidence type="ECO:0000256" key="1">
    <source>
        <dbReference type="SAM" id="MobiDB-lite"/>
    </source>
</evidence>
<feature type="region of interest" description="Disordered" evidence="1">
    <location>
        <begin position="158"/>
        <end position="181"/>
    </location>
</feature>
<sequence length="181" mass="20203">MEQPPYREGKYDLQLGLYGSDLCGYVNNWRKCVSLWVMKKSWTKILTIKYDYSLFLPVLPFFMSNKGEIVVGFSSTNIMIYNPKDDSLRLASIDFNNSETEICCYAEIYVESRVSPFSTGRTTGATILGSYGGANDQDLGTNVQNVVQDEDANLGANAQNVVQDEDSNEQNDDEDGGVPMN</sequence>
<name>A0AAF0ZPB9_SOLVR</name>
<dbReference type="EMBL" id="CP133620">
    <property type="protein sequence ID" value="WMV46937.1"/>
    <property type="molecule type" value="Genomic_DNA"/>
</dbReference>
<feature type="compositionally biased region" description="Acidic residues" evidence="1">
    <location>
        <begin position="163"/>
        <end position="181"/>
    </location>
</feature>
<dbReference type="Proteomes" id="UP001234989">
    <property type="component" value="Chromosome 9"/>
</dbReference>
<evidence type="ECO:0000313" key="3">
    <source>
        <dbReference type="Proteomes" id="UP001234989"/>
    </source>
</evidence>
<protein>
    <submittedName>
        <fullName evidence="2">Uncharacterized protein</fullName>
    </submittedName>
</protein>
<accession>A0AAF0ZPB9</accession>
<organism evidence="2 3">
    <name type="scientific">Solanum verrucosum</name>
    <dbReference type="NCBI Taxonomy" id="315347"/>
    <lineage>
        <taxon>Eukaryota</taxon>
        <taxon>Viridiplantae</taxon>
        <taxon>Streptophyta</taxon>
        <taxon>Embryophyta</taxon>
        <taxon>Tracheophyta</taxon>
        <taxon>Spermatophyta</taxon>
        <taxon>Magnoliopsida</taxon>
        <taxon>eudicotyledons</taxon>
        <taxon>Gunneridae</taxon>
        <taxon>Pentapetalae</taxon>
        <taxon>asterids</taxon>
        <taxon>lamiids</taxon>
        <taxon>Solanales</taxon>
        <taxon>Solanaceae</taxon>
        <taxon>Solanoideae</taxon>
        <taxon>Solaneae</taxon>
        <taxon>Solanum</taxon>
    </lineage>
</organism>
<proteinExistence type="predicted"/>
<dbReference type="AlphaFoldDB" id="A0AAF0ZPB9"/>
<gene>
    <name evidence="2" type="ORF">MTR67_040322</name>
</gene>
<evidence type="ECO:0000313" key="2">
    <source>
        <dbReference type="EMBL" id="WMV46937.1"/>
    </source>
</evidence>